<dbReference type="Proteomes" id="UP000645676">
    <property type="component" value="Unassembled WGS sequence"/>
</dbReference>
<dbReference type="GO" id="GO:0016853">
    <property type="term" value="F:isomerase activity"/>
    <property type="evidence" value="ECO:0007669"/>
    <property type="project" value="UniProtKB-KW"/>
</dbReference>
<dbReference type="Gene3D" id="3.20.20.150">
    <property type="entry name" value="Divalent-metal-dependent TIM barrel enzymes"/>
    <property type="match status" value="1"/>
</dbReference>
<evidence type="ECO:0000313" key="3">
    <source>
        <dbReference type="Proteomes" id="UP000645676"/>
    </source>
</evidence>
<proteinExistence type="predicted"/>
<dbReference type="Pfam" id="PF01261">
    <property type="entry name" value="AP_endonuc_2"/>
    <property type="match status" value="1"/>
</dbReference>
<dbReference type="AlphaFoldDB" id="A0A832WLL7"/>
<keyword evidence="2" id="KW-0413">Isomerase</keyword>
<comment type="caution">
    <text evidence="2">The sequence shown here is derived from an EMBL/GenBank/DDBJ whole genome shotgun (WGS) entry which is preliminary data.</text>
</comment>
<dbReference type="InterPro" id="IPR036237">
    <property type="entry name" value="Xyl_isomerase-like_sf"/>
</dbReference>
<gene>
    <name evidence="2" type="ORF">HA335_05890</name>
</gene>
<protein>
    <submittedName>
        <fullName evidence="2">Sugar phosphate isomerase/epimerase</fullName>
    </submittedName>
</protein>
<sequence>MFCGSMIAICMRSKEGFLFNNKLMDWGLHYNPKIVKDNNIIGYHAPILDLDKKESIIILKNIIENIKGRDYLTIHLHNGKYGKINKETLIENLSIVNEFAEKNGIKLCIENLRKGFSSNPNNIIEIADEINCYITFDVGHIPYNRRLEFLEICSDRVYNSHVYEIEVDGKHLPPKNLNNLKPILDRLLDIKCKMFLIELMDIKEVLRTERMLKDYLEMYR</sequence>
<dbReference type="InterPro" id="IPR013022">
    <property type="entry name" value="Xyl_isomerase-like_TIM-brl"/>
</dbReference>
<evidence type="ECO:0000259" key="1">
    <source>
        <dbReference type="Pfam" id="PF01261"/>
    </source>
</evidence>
<dbReference type="EMBL" id="DUJR01000030">
    <property type="protein sequence ID" value="HII60081.1"/>
    <property type="molecule type" value="Genomic_DNA"/>
</dbReference>
<dbReference type="SMR" id="A0A832WLL7"/>
<dbReference type="SUPFAM" id="SSF51658">
    <property type="entry name" value="Xylose isomerase-like"/>
    <property type="match status" value="1"/>
</dbReference>
<reference evidence="2" key="1">
    <citation type="journal article" date="2020" name="bioRxiv">
        <title>A rank-normalized archaeal taxonomy based on genome phylogeny resolves widespread incomplete and uneven classifications.</title>
        <authorList>
            <person name="Rinke C."/>
            <person name="Chuvochina M."/>
            <person name="Mussig A.J."/>
            <person name="Chaumeil P.-A."/>
            <person name="Waite D.W."/>
            <person name="Whitman W.B."/>
            <person name="Parks D.H."/>
            <person name="Hugenholtz P."/>
        </authorList>
    </citation>
    <scope>NUCLEOTIDE SEQUENCE</scope>
    <source>
        <strain evidence="2">UBA8849</strain>
    </source>
</reference>
<dbReference type="OMA" id="GFHAPIV"/>
<name>A0A832WLL7_9EURY</name>
<accession>A0A832WLL7</accession>
<feature type="domain" description="Xylose isomerase-like TIM barrel" evidence="1">
    <location>
        <begin position="55"/>
        <end position="200"/>
    </location>
</feature>
<organism evidence="2 3">
    <name type="scientific">Methanocaldococcus jannaschii</name>
    <dbReference type="NCBI Taxonomy" id="2190"/>
    <lineage>
        <taxon>Archaea</taxon>
        <taxon>Methanobacteriati</taxon>
        <taxon>Methanobacteriota</taxon>
        <taxon>Methanomada group</taxon>
        <taxon>Methanococci</taxon>
        <taxon>Methanococcales</taxon>
        <taxon>Methanocaldococcaceae</taxon>
        <taxon>Methanocaldococcus</taxon>
    </lineage>
</organism>
<evidence type="ECO:0000313" key="2">
    <source>
        <dbReference type="EMBL" id="HII60081.1"/>
    </source>
</evidence>